<organism evidence="13 14">
    <name type="scientific">Streptomyces coelicoflavus</name>
    <dbReference type="NCBI Taxonomy" id="285562"/>
    <lineage>
        <taxon>Bacteria</taxon>
        <taxon>Bacillati</taxon>
        <taxon>Actinomycetota</taxon>
        <taxon>Actinomycetes</taxon>
        <taxon>Kitasatosporales</taxon>
        <taxon>Streptomycetaceae</taxon>
        <taxon>Streptomyces</taxon>
    </lineage>
</organism>
<feature type="domain" description="Signal transduction histidine kinase subgroup 3 dimerisation and phosphoacceptor" evidence="12">
    <location>
        <begin position="211"/>
        <end position="279"/>
    </location>
</feature>
<dbReference type="Pfam" id="PF02518">
    <property type="entry name" value="HATPase_c"/>
    <property type="match status" value="1"/>
</dbReference>
<keyword evidence="6 13" id="KW-0418">Kinase</keyword>
<dbReference type="SUPFAM" id="SSF55874">
    <property type="entry name" value="ATPase domain of HSP90 chaperone/DNA topoisomerase II/histidine kinase"/>
    <property type="match status" value="1"/>
</dbReference>
<evidence type="ECO:0000256" key="9">
    <source>
        <dbReference type="SAM" id="MobiDB-lite"/>
    </source>
</evidence>
<reference evidence="13 14" key="1">
    <citation type="submission" date="2020-01" db="EMBL/GenBank/DDBJ databases">
        <title>Insect and environment-associated Actinomycetes.</title>
        <authorList>
            <person name="Currrie C."/>
            <person name="Chevrette M."/>
            <person name="Carlson C."/>
            <person name="Stubbendieck R."/>
            <person name="Wendt-Pienkowski E."/>
        </authorList>
    </citation>
    <scope>NUCLEOTIDE SEQUENCE [LARGE SCALE GENOMIC DNA]</scope>
    <source>
        <strain evidence="13 14">SID14163</strain>
    </source>
</reference>
<keyword evidence="7" id="KW-0067">ATP-binding</keyword>
<keyword evidence="10" id="KW-0812">Transmembrane</keyword>
<feature type="region of interest" description="Disordered" evidence="9">
    <location>
        <begin position="1"/>
        <end position="34"/>
    </location>
</feature>
<dbReference type="InterPro" id="IPR036890">
    <property type="entry name" value="HATPase_C_sf"/>
</dbReference>
<comment type="caution">
    <text evidence="13">The sequence shown here is derived from an EMBL/GenBank/DDBJ whole genome shotgun (WGS) entry which is preliminary data.</text>
</comment>
<dbReference type="GO" id="GO:0046983">
    <property type="term" value="F:protein dimerization activity"/>
    <property type="evidence" value="ECO:0007669"/>
    <property type="project" value="InterPro"/>
</dbReference>
<gene>
    <name evidence="13" type="ORF">G3I32_06060</name>
</gene>
<feature type="domain" description="Histidine kinase/HSP90-like ATPase" evidence="11">
    <location>
        <begin position="313"/>
        <end position="402"/>
    </location>
</feature>
<dbReference type="GO" id="GO:0005524">
    <property type="term" value="F:ATP binding"/>
    <property type="evidence" value="ECO:0007669"/>
    <property type="project" value="UniProtKB-KW"/>
</dbReference>
<feature type="transmembrane region" description="Helical" evidence="10">
    <location>
        <begin position="135"/>
        <end position="154"/>
    </location>
</feature>
<evidence type="ECO:0000256" key="5">
    <source>
        <dbReference type="ARBA" id="ARBA00022741"/>
    </source>
</evidence>
<dbReference type="PANTHER" id="PTHR24421:SF10">
    <property type="entry name" value="NITRATE_NITRITE SENSOR PROTEIN NARQ"/>
    <property type="match status" value="1"/>
</dbReference>
<evidence type="ECO:0000256" key="8">
    <source>
        <dbReference type="ARBA" id="ARBA00023012"/>
    </source>
</evidence>
<feature type="compositionally biased region" description="Pro residues" evidence="9">
    <location>
        <begin position="11"/>
        <end position="33"/>
    </location>
</feature>
<keyword evidence="10" id="KW-1133">Transmembrane helix</keyword>
<evidence type="ECO:0000256" key="4">
    <source>
        <dbReference type="ARBA" id="ARBA00022679"/>
    </source>
</evidence>
<dbReference type="AlphaFoldDB" id="A0A7K3PGN8"/>
<dbReference type="Pfam" id="PF07730">
    <property type="entry name" value="HisKA_3"/>
    <property type="match status" value="1"/>
</dbReference>
<dbReference type="InterPro" id="IPR011712">
    <property type="entry name" value="Sig_transdc_His_kin_sub3_dim/P"/>
</dbReference>
<keyword evidence="10" id="KW-0472">Membrane</keyword>
<feature type="transmembrane region" description="Helical" evidence="10">
    <location>
        <begin position="160"/>
        <end position="178"/>
    </location>
</feature>
<dbReference type="Proteomes" id="UP000470446">
    <property type="component" value="Unassembled WGS sequence"/>
</dbReference>
<evidence type="ECO:0000259" key="12">
    <source>
        <dbReference type="Pfam" id="PF07730"/>
    </source>
</evidence>
<keyword evidence="3" id="KW-0597">Phosphoprotein</keyword>
<evidence type="ECO:0000256" key="1">
    <source>
        <dbReference type="ARBA" id="ARBA00000085"/>
    </source>
</evidence>
<evidence type="ECO:0000256" key="6">
    <source>
        <dbReference type="ARBA" id="ARBA00022777"/>
    </source>
</evidence>
<feature type="transmembrane region" description="Helical" evidence="10">
    <location>
        <begin position="95"/>
        <end position="123"/>
    </location>
</feature>
<evidence type="ECO:0000256" key="7">
    <source>
        <dbReference type="ARBA" id="ARBA00022840"/>
    </source>
</evidence>
<evidence type="ECO:0000313" key="14">
    <source>
        <dbReference type="Proteomes" id="UP000470446"/>
    </source>
</evidence>
<evidence type="ECO:0000259" key="11">
    <source>
        <dbReference type="Pfam" id="PF02518"/>
    </source>
</evidence>
<feature type="transmembrane region" description="Helical" evidence="10">
    <location>
        <begin position="64"/>
        <end position="83"/>
    </location>
</feature>
<dbReference type="EC" id="2.7.13.3" evidence="2"/>
<dbReference type="Gene3D" id="1.20.5.1930">
    <property type="match status" value="1"/>
</dbReference>
<dbReference type="EMBL" id="JAAGMA010000166">
    <property type="protein sequence ID" value="NEB08439.1"/>
    <property type="molecule type" value="Genomic_DNA"/>
</dbReference>
<evidence type="ECO:0000256" key="2">
    <source>
        <dbReference type="ARBA" id="ARBA00012438"/>
    </source>
</evidence>
<dbReference type="RefSeq" id="WP_164244289.1">
    <property type="nucleotide sequence ID" value="NZ_JAAGMA010000166.1"/>
</dbReference>
<dbReference type="CDD" id="cd16917">
    <property type="entry name" value="HATPase_UhpB-NarQ-NarX-like"/>
    <property type="match status" value="1"/>
</dbReference>
<dbReference type="InterPro" id="IPR050482">
    <property type="entry name" value="Sensor_HK_TwoCompSys"/>
</dbReference>
<dbReference type="GO" id="GO:0016020">
    <property type="term" value="C:membrane"/>
    <property type="evidence" value="ECO:0007669"/>
    <property type="project" value="InterPro"/>
</dbReference>
<accession>A0A7K3PGN8</accession>
<dbReference type="InterPro" id="IPR003594">
    <property type="entry name" value="HATPase_dom"/>
</dbReference>
<name>A0A7K3PGN8_9ACTN</name>
<protein>
    <recommendedName>
        <fullName evidence="2">histidine kinase</fullName>
        <ecNumber evidence="2">2.7.13.3</ecNumber>
    </recommendedName>
</protein>
<evidence type="ECO:0000313" key="13">
    <source>
        <dbReference type="EMBL" id="NEB08439.1"/>
    </source>
</evidence>
<keyword evidence="8" id="KW-0902">Two-component regulatory system</keyword>
<comment type="catalytic activity">
    <reaction evidence="1">
        <text>ATP + protein L-histidine = ADP + protein N-phospho-L-histidine.</text>
        <dbReference type="EC" id="2.7.13.3"/>
    </reaction>
</comment>
<keyword evidence="4" id="KW-0808">Transferase</keyword>
<proteinExistence type="predicted"/>
<keyword evidence="5" id="KW-0547">Nucleotide-binding</keyword>
<evidence type="ECO:0000256" key="10">
    <source>
        <dbReference type="SAM" id="Phobius"/>
    </source>
</evidence>
<dbReference type="PANTHER" id="PTHR24421">
    <property type="entry name" value="NITRATE/NITRITE SENSOR PROTEIN NARX-RELATED"/>
    <property type="match status" value="1"/>
</dbReference>
<sequence>MRYVLPVPATENPPPPSPGADPRPDPAPGPVPGQDPRVQWGLSLAVVAVGALTIRPMGFGGQGLAVAVLFVVNSAALLGRGLPEHRVSPRAALTWLGLGIVAAAALLGVSDSGTGYLFAYFLAGHIGYRLDTRRSLTLAAACSLLCAAVLYFHLGPGDPELPWVLGLTTGVPVVVGILNRTQRRAVRSALSAAESAERAARAEARTAVLTERGRIARDVHDVLAHSLAGINMQLELADALLDTGDLDKVREANNKAHGLVKESLKQAQWTVHALREDALPLLESLTALTESSGHHDALTVAGTVREVPVQVTQNLLRIAQEALTNAARHAPGGHVGVELTFTASSITLRIRNRPATRAVMPGVGSGMGLIGMRERVALLGGSVSAGPVTEGQDQGGWQVEAVIPG</sequence>
<dbReference type="Gene3D" id="3.30.565.10">
    <property type="entry name" value="Histidine kinase-like ATPase, C-terminal domain"/>
    <property type="match status" value="1"/>
</dbReference>
<evidence type="ECO:0000256" key="3">
    <source>
        <dbReference type="ARBA" id="ARBA00022553"/>
    </source>
</evidence>
<dbReference type="GO" id="GO:0000155">
    <property type="term" value="F:phosphorelay sensor kinase activity"/>
    <property type="evidence" value="ECO:0007669"/>
    <property type="project" value="InterPro"/>
</dbReference>